<name>A0A1Z4GBQ5_9CYAN</name>
<accession>A0A1Z4GBQ5</accession>
<organism evidence="1 2">
    <name type="scientific">Anabaenopsis circularis NIES-21</name>
    <dbReference type="NCBI Taxonomy" id="1085406"/>
    <lineage>
        <taxon>Bacteria</taxon>
        <taxon>Bacillati</taxon>
        <taxon>Cyanobacteriota</taxon>
        <taxon>Cyanophyceae</taxon>
        <taxon>Nostocales</taxon>
        <taxon>Nodulariaceae</taxon>
        <taxon>Anabaenopsis</taxon>
    </lineage>
</organism>
<evidence type="ECO:0000313" key="2">
    <source>
        <dbReference type="Proteomes" id="UP000218287"/>
    </source>
</evidence>
<evidence type="ECO:0000313" key="1">
    <source>
        <dbReference type="EMBL" id="BAY14778.1"/>
    </source>
</evidence>
<sequence>MYLAQDKYLAINITKVNILSSINAVKLLRVFLLIPEKLRFMYSYRQAILGQSLVV</sequence>
<dbReference type="EMBL" id="AP018174">
    <property type="protein sequence ID" value="BAY14778.1"/>
    <property type="molecule type" value="Genomic_DNA"/>
</dbReference>
<dbReference type="AlphaFoldDB" id="A0A1Z4GBQ5"/>
<protein>
    <submittedName>
        <fullName evidence="1">Uncharacterized protein</fullName>
    </submittedName>
</protein>
<gene>
    <name evidence="1" type="ORF">NIES21_05380</name>
</gene>
<dbReference type="Proteomes" id="UP000218287">
    <property type="component" value="Chromosome"/>
</dbReference>
<keyword evidence="2" id="KW-1185">Reference proteome</keyword>
<proteinExistence type="predicted"/>
<reference evidence="1 2" key="1">
    <citation type="submission" date="2017-06" db="EMBL/GenBank/DDBJ databases">
        <title>Genome sequencing of cyanobaciteial culture collection at National Institute for Environmental Studies (NIES).</title>
        <authorList>
            <person name="Hirose Y."/>
            <person name="Shimura Y."/>
            <person name="Fujisawa T."/>
            <person name="Nakamura Y."/>
            <person name="Kawachi M."/>
        </authorList>
    </citation>
    <scope>NUCLEOTIDE SEQUENCE [LARGE SCALE GENOMIC DNA]</scope>
    <source>
        <strain evidence="1 2">NIES-21</strain>
    </source>
</reference>